<keyword evidence="2" id="KW-1185">Reference proteome</keyword>
<accession>A0A392MLN2</accession>
<evidence type="ECO:0000313" key="2">
    <source>
        <dbReference type="Proteomes" id="UP000265520"/>
    </source>
</evidence>
<sequence length="81" mass="8555">LSGQFEFPGFLTLHYCLFGKLGFLAGTTAAVVGTVADVVGTIAFVAAVVQHPVSNPDHSLCYLLFDSLSYSDIDLASVDFP</sequence>
<dbReference type="EMBL" id="LXQA010014122">
    <property type="protein sequence ID" value="MCH88407.1"/>
    <property type="molecule type" value="Genomic_DNA"/>
</dbReference>
<dbReference type="AlphaFoldDB" id="A0A392MLN2"/>
<protein>
    <submittedName>
        <fullName evidence="1">Uncharacterized protein</fullName>
    </submittedName>
</protein>
<organism evidence="1 2">
    <name type="scientific">Trifolium medium</name>
    <dbReference type="NCBI Taxonomy" id="97028"/>
    <lineage>
        <taxon>Eukaryota</taxon>
        <taxon>Viridiplantae</taxon>
        <taxon>Streptophyta</taxon>
        <taxon>Embryophyta</taxon>
        <taxon>Tracheophyta</taxon>
        <taxon>Spermatophyta</taxon>
        <taxon>Magnoliopsida</taxon>
        <taxon>eudicotyledons</taxon>
        <taxon>Gunneridae</taxon>
        <taxon>Pentapetalae</taxon>
        <taxon>rosids</taxon>
        <taxon>fabids</taxon>
        <taxon>Fabales</taxon>
        <taxon>Fabaceae</taxon>
        <taxon>Papilionoideae</taxon>
        <taxon>50 kb inversion clade</taxon>
        <taxon>NPAAA clade</taxon>
        <taxon>Hologalegina</taxon>
        <taxon>IRL clade</taxon>
        <taxon>Trifolieae</taxon>
        <taxon>Trifolium</taxon>
    </lineage>
</organism>
<gene>
    <name evidence="1" type="ORF">A2U01_0009293</name>
</gene>
<name>A0A392MLN2_9FABA</name>
<comment type="caution">
    <text evidence="1">The sequence shown here is derived from an EMBL/GenBank/DDBJ whole genome shotgun (WGS) entry which is preliminary data.</text>
</comment>
<proteinExistence type="predicted"/>
<feature type="non-terminal residue" evidence="1">
    <location>
        <position position="1"/>
    </location>
</feature>
<evidence type="ECO:0000313" key="1">
    <source>
        <dbReference type="EMBL" id="MCH88407.1"/>
    </source>
</evidence>
<reference evidence="1 2" key="1">
    <citation type="journal article" date="2018" name="Front. Plant Sci.">
        <title>Red Clover (Trifolium pratense) and Zigzag Clover (T. medium) - A Picture of Genomic Similarities and Differences.</title>
        <authorList>
            <person name="Dluhosova J."/>
            <person name="Istvanek J."/>
            <person name="Nedelnik J."/>
            <person name="Repkova J."/>
        </authorList>
    </citation>
    <scope>NUCLEOTIDE SEQUENCE [LARGE SCALE GENOMIC DNA]</scope>
    <source>
        <strain evidence="2">cv. 10/8</strain>
        <tissue evidence="1">Leaf</tissue>
    </source>
</reference>
<dbReference type="Proteomes" id="UP000265520">
    <property type="component" value="Unassembled WGS sequence"/>
</dbReference>